<dbReference type="SUPFAM" id="SSF47473">
    <property type="entry name" value="EF-hand"/>
    <property type="match status" value="1"/>
</dbReference>
<dbReference type="PROSITE" id="PS51257">
    <property type="entry name" value="PROKAR_LIPOPROTEIN"/>
    <property type="match status" value="1"/>
</dbReference>
<dbReference type="Pfam" id="PF13202">
    <property type="entry name" value="EF-hand_5"/>
    <property type="match status" value="3"/>
</dbReference>
<gene>
    <name evidence="4" type="ORF">SGCZBJ_12840</name>
</gene>
<feature type="domain" description="EF-hand" evidence="3">
    <location>
        <begin position="34"/>
        <end position="69"/>
    </location>
</feature>
<dbReference type="EMBL" id="PJRS01000022">
    <property type="protein sequence ID" value="PLR25114.1"/>
    <property type="molecule type" value="Genomic_DNA"/>
</dbReference>
<evidence type="ECO:0000259" key="3">
    <source>
        <dbReference type="PROSITE" id="PS50222"/>
    </source>
</evidence>
<keyword evidence="5" id="KW-1185">Reference proteome</keyword>
<dbReference type="SMART" id="SM00054">
    <property type="entry name" value="EFh"/>
    <property type="match status" value="2"/>
</dbReference>
<protein>
    <recommendedName>
        <fullName evidence="3">EF-hand domain-containing protein</fullName>
    </recommendedName>
</protein>
<dbReference type="InterPro" id="IPR002048">
    <property type="entry name" value="EF_hand_dom"/>
</dbReference>
<reference evidence="4 5" key="1">
    <citation type="submission" date="2017-12" db="EMBL/GenBank/DDBJ databases">
        <title>The genome sequence of Caulobacter sp. 410.</title>
        <authorList>
            <person name="Gao J."/>
            <person name="Mao X."/>
            <person name="Sun J."/>
        </authorList>
    </citation>
    <scope>NUCLEOTIDE SEQUENCE [LARGE SCALE GENOMIC DNA]</scope>
    <source>
        <strain evidence="4 5">410</strain>
    </source>
</reference>
<dbReference type="OrthoDB" id="113323at2"/>
<dbReference type="InterPro" id="IPR018247">
    <property type="entry name" value="EF_Hand_1_Ca_BS"/>
</dbReference>
<feature type="signal peptide" evidence="2">
    <location>
        <begin position="1"/>
        <end position="22"/>
    </location>
</feature>
<feature type="compositionally biased region" description="Low complexity" evidence="1">
    <location>
        <begin position="121"/>
        <end position="130"/>
    </location>
</feature>
<dbReference type="InterPro" id="IPR011992">
    <property type="entry name" value="EF-hand-dom_pair"/>
</dbReference>
<evidence type="ECO:0000313" key="5">
    <source>
        <dbReference type="Proteomes" id="UP000234479"/>
    </source>
</evidence>
<proteinExistence type="predicted"/>
<accession>A0A2N5DGC1</accession>
<evidence type="ECO:0000256" key="1">
    <source>
        <dbReference type="SAM" id="MobiDB-lite"/>
    </source>
</evidence>
<dbReference type="Gene3D" id="1.10.238.10">
    <property type="entry name" value="EF-hand"/>
    <property type="match status" value="2"/>
</dbReference>
<dbReference type="Proteomes" id="UP000234479">
    <property type="component" value="Unassembled WGS sequence"/>
</dbReference>
<dbReference type="PROSITE" id="PS00018">
    <property type="entry name" value="EF_HAND_1"/>
    <property type="match status" value="1"/>
</dbReference>
<keyword evidence="2" id="KW-0732">Signal</keyword>
<name>A0A2N5DGC1_9CAUL</name>
<evidence type="ECO:0000313" key="4">
    <source>
        <dbReference type="EMBL" id="PLR25114.1"/>
    </source>
</evidence>
<organism evidence="4 5">
    <name type="scientific">Caulobacter zeae</name>
    <dbReference type="NCBI Taxonomy" id="2055137"/>
    <lineage>
        <taxon>Bacteria</taxon>
        <taxon>Pseudomonadati</taxon>
        <taxon>Pseudomonadota</taxon>
        <taxon>Alphaproteobacteria</taxon>
        <taxon>Caulobacterales</taxon>
        <taxon>Caulobacteraceae</taxon>
        <taxon>Caulobacter</taxon>
    </lineage>
</organism>
<feature type="chain" id="PRO_5014717071" description="EF-hand domain-containing protein" evidence="2">
    <location>
        <begin position="23"/>
        <end position="130"/>
    </location>
</feature>
<dbReference type="GO" id="GO:0005509">
    <property type="term" value="F:calcium ion binding"/>
    <property type="evidence" value="ECO:0007669"/>
    <property type="project" value="InterPro"/>
</dbReference>
<feature type="region of interest" description="Disordered" evidence="1">
    <location>
        <begin position="110"/>
        <end position="130"/>
    </location>
</feature>
<dbReference type="RefSeq" id="WP_101718387.1">
    <property type="nucleotide sequence ID" value="NZ_PJRS01000022.1"/>
</dbReference>
<sequence>MKTFTTLVAATAIAACAVPALAQTKPAGEPQTAFQSQRAGQMLAKLDANKDGKLSRTEFEAMRQKKADGVKAGRGERLWGRLDADKDGFLSRAELEAMAAKRFKRMDADGDGVLTSAERQAAAGKAKAAM</sequence>
<dbReference type="PROSITE" id="PS50222">
    <property type="entry name" value="EF_HAND_2"/>
    <property type="match status" value="2"/>
</dbReference>
<comment type="caution">
    <text evidence="4">The sequence shown here is derived from an EMBL/GenBank/DDBJ whole genome shotgun (WGS) entry which is preliminary data.</text>
</comment>
<feature type="domain" description="EF-hand" evidence="3">
    <location>
        <begin position="94"/>
        <end position="129"/>
    </location>
</feature>
<dbReference type="AlphaFoldDB" id="A0A2N5DGC1"/>
<evidence type="ECO:0000256" key="2">
    <source>
        <dbReference type="SAM" id="SignalP"/>
    </source>
</evidence>